<feature type="transmembrane region" description="Helical" evidence="1">
    <location>
        <begin position="55"/>
        <end position="77"/>
    </location>
</feature>
<dbReference type="STRING" id="203119.Cthe_2458"/>
<dbReference type="RefSeq" id="WP_020457803.1">
    <property type="nucleotide sequence ID" value="NC_009012.1"/>
</dbReference>
<dbReference type="Pfam" id="PF14015">
    <property type="entry name" value="DUF4231"/>
    <property type="match status" value="1"/>
</dbReference>
<sequence length="154" mass="17913">MKEEEYLSQRLDDQIMWYDEKSTKNQYIYKGLRIAEIVLSASITVMISLMEGPLYLKLLIAILSAVISIIAAVHGICKFQENWIKYRNTCEALKQEKFLYFTKAGIYSKTDDPFKLLVEQCERIMSTEHIDWSQRQTNPLHNVRNTNHSSSIGS</sequence>
<evidence type="ECO:0008006" key="4">
    <source>
        <dbReference type="Google" id="ProtNLM"/>
    </source>
</evidence>
<organism evidence="2 3">
    <name type="scientific">Acetivibrio thermocellus (strain ATCC 27405 / DSM 1237 / JCM 9322 / NBRC 103400 / NCIMB 10682 / NRRL B-4536 / VPI 7372)</name>
    <name type="common">Clostridium thermocellum</name>
    <dbReference type="NCBI Taxonomy" id="203119"/>
    <lineage>
        <taxon>Bacteria</taxon>
        <taxon>Bacillati</taxon>
        <taxon>Bacillota</taxon>
        <taxon>Clostridia</taxon>
        <taxon>Eubacteriales</taxon>
        <taxon>Oscillospiraceae</taxon>
        <taxon>Acetivibrio</taxon>
    </lineage>
</organism>
<evidence type="ECO:0000313" key="3">
    <source>
        <dbReference type="Proteomes" id="UP000002145"/>
    </source>
</evidence>
<dbReference type="eggNOG" id="ENOG5033207">
    <property type="taxonomic scope" value="Bacteria"/>
</dbReference>
<accession>A3DI81</accession>
<dbReference type="EMBL" id="CP000568">
    <property type="protein sequence ID" value="ABN53660.1"/>
    <property type="molecule type" value="Genomic_DNA"/>
</dbReference>
<dbReference type="NCBIfam" id="NF033634">
    <property type="entry name" value="SLATT_1"/>
    <property type="match status" value="1"/>
</dbReference>
<evidence type="ECO:0000313" key="2">
    <source>
        <dbReference type="EMBL" id="ABN53660.1"/>
    </source>
</evidence>
<dbReference type="HOGENOM" id="CLU_120405_2_0_9"/>
<protein>
    <recommendedName>
        <fullName evidence="4">DUF4231 domain-containing protein</fullName>
    </recommendedName>
</protein>
<dbReference type="Proteomes" id="UP000002145">
    <property type="component" value="Chromosome"/>
</dbReference>
<name>A3DI81_ACET2</name>
<dbReference type="GeneID" id="35805776"/>
<dbReference type="OrthoDB" id="9791874at2"/>
<keyword evidence="3" id="KW-1185">Reference proteome</keyword>
<keyword evidence="1" id="KW-1133">Transmembrane helix</keyword>
<reference evidence="2 3" key="2">
    <citation type="journal article" date="2013" name="Biotechnol. Biofuels">
        <title>Global transcriptome analysis of Clostridium thermocellum ATCC 27405 during growth on dilute acid pretreated Populus and switchgrass.</title>
        <authorList>
            <person name="Wilson C.M."/>
            <person name="Rodriguez M.Jr."/>
            <person name="Johnson C.M."/>
            <person name="Martin S.L."/>
            <person name="Chu T.M."/>
            <person name="Wolfinger R.D."/>
            <person name="Hauser L.J."/>
            <person name="Land M.L."/>
            <person name="Klingeman D.M."/>
            <person name="Syed M.H."/>
            <person name="Ragauskas A.J."/>
            <person name="Tschaplinski T.J."/>
            <person name="Mielenz J.R."/>
            <person name="Brown S.D."/>
        </authorList>
    </citation>
    <scope>NUCLEOTIDE SEQUENCE [LARGE SCALE GENOMIC DNA]</scope>
    <source>
        <strain evidence="3">ATCC 27405 / DSM 1237 / JCM 9322 / NBRC 103400 / NCIMB 10682 / NRRL B-4536 / VPI 7372</strain>
    </source>
</reference>
<feature type="transmembrane region" description="Helical" evidence="1">
    <location>
        <begin position="31"/>
        <end position="49"/>
    </location>
</feature>
<gene>
    <name evidence="2" type="ordered locus">Cthe_2458</name>
</gene>
<reference evidence="3" key="1">
    <citation type="submission" date="2007-02" db="EMBL/GenBank/DDBJ databases">
        <title>Complete sequence of Clostridium thermocellum ATCC 27405.</title>
        <authorList>
            <consortium name="US DOE Joint Genome Institute"/>
            <person name="Copeland A."/>
            <person name="Lucas S."/>
            <person name="Lapidus A."/>
            <person name="Barry K."/>
            <person name="Detter J.C."/>
            <person name="Glavina del Rio T."/>
            <person name="Hammon N."/>
            <person name="Israni S."/>
            <person name="Dalin E."/>
            <person name="Tice H."/>
            <person name="Pitluck S."/>
            <person name="Chertkov O."/>
            <person name="Brettin T."/>
            <person name="Bruce D."/>
            <person name="Han C."/>
            <person name="Tapia R."/>
            <person name="Gilna P."/>
            <person name="Schmutz J."/>
            <person name="Larimer F."/>
            <person name="Land M."/>
            <person name="Hauser L."/>
            <person name="Kyrpides N."/>
            <person name="Mikhailova N."/>
            <person name="Wu J.H.D."/>
            <person name="Newcomb M."/>
            <person name="Richardson P."/>
        </authorList>
    </citation>
    <scope>NUCLEOTIDE SEQUENCE [LARGE SCALE GENOMIC DNA]</scope>
    <source>
        <strain evidence="3">ATCC 27405 / DSM 1237 / JCM 9322 / NBRC 103400 / NCIMB 10682 / NRRL B-4536 / VPI 7372</strain>
    </source>
</reference>
<evidence type="ECO:0000256" key="1">
    <source>
        <dbReference type="SAM" id="Phobius"/>
    </source>
</evidence>
<dbReference type="KEGG" id="cth:Cthe_2458"/>
<dbReference type="InterPro" id="IPR025325">
    <property type="entry name" value="DUF4231"/>
</dbReference>
<proteinExistence type="predicted"/>
<dbReference type="AlphaFoldDB" id="A3DI81"/>
<keyword evidence="1" id="KW-0812">Transmembrane</keyword>
<keyword evidence="1" id="KW-0472">Membrane</keyword>